<feature type="coiled-coil region" evidence="1">
    <location>
        <begin position="428"/>
        <end position="455"/>
    </location>
</feature>
<sequence>MLKSAATNTVSVYKDECVKYMSNLVKFATECCGLDNSKRFNRVDLKKSILNSTRGRSITKFIQTLSMNDKKHLLKLSSMECPVTCPNKKVLLRPIESMPSNIMKSSKKLRNFFGIPELQVCRGCSKKSRCRRYQQVEHDVPDLSDLTAVMIGMYSICKIHLDGNELVVPEFAFREIESVTSLLGSLNQYFKDYNIETSIPRGDDKACMRELQRCRKEQETKKLELLKEKVFNIPPGYNIVPKKTSYMTGFQRDLYNKLFKKKRSVDDDYIWVSDTGDITLPDESSKLEKINKAEIELKEGYSEPREEVGVKIDKIEELTTNDIQFRMEYSTPLGSEVNLQRYDVMNDRMVRGIKINSKGRYIVDLEENLGNRGPNHIDYRNDGISMYKVPTTKKLGSLSSFISNLDSCANDLSFLKRVPYNYQCQSSGESLKSQAEVLEEDKENLMQIALALESKNK</sequence>
<organism evidence="2 3">
    <name type="scientific">Theileria orientalis</name>
    <dbReference type="NCBI Taxonomy" id="68886"/>
    <lineage>
        <taxon>Eukaryota</taxon>
        <taxon>Sar</taxon>
        <taxon>Alveolata</taxon>
        <taxon>Apicomplexa</taxon>
        <taxon>Aconoidasida</taxon>
        <taxon>Piroplasmida</taxon>
        <taxon>Theileriidae</taxon>
        <taxon>Theileria</taxon>
    </lineage>
</organism>
<name>A0A976QTN6_THEOR</name>
<reference evidence="2" key="1">
    <citation type="submission" date="2022-07" db="EMBL/GenBank/DDBJ databases">
        <title>Evaluation of T. orientalis genome assembly methods using nanopore sequencing and analysis of variation between genomes.</title>
        <authorList>
            <person name="Yam J."/>
            <person name="Micallef M.L."/>
            <person name="Liu M."/>
            <person name="Djordjevic S.P."/>
            <person name="Bogema D.R."/>
            <person name="Jenkins C."/>
        </authorList>
    </citation>
    <scope>NUCLEOTIDE SEQUENCE</scope>
    <source>
        <strain evidence="2">Goon Nure</strain>
    </source>
</reference>
<protein>
    <submittedName>
        <fullName evidence="2">Uncharacterized protein</fullName>
    </submittedName>
</protein>
<gene>
    <name evidence="2" type="ORF">MACK_001711</name>
</gene>
<dbReference type="Proteomes" id="UP000244811">
    <property type="component" value="Chromosome 2"/>
</dbReference>
<keyword evidence="1" id="KW-0175">Coiled coil</keyword>
<evidence type="ECO:0000256" key="1">
    <source>
        <dbReference type="SAM" id="Coils"/>
    </source>
</evidence>
<dbReference type="AlphaFoldDB" id="A0A976QTN6"/>
<proteinExistence type="predicted"/>
<evidence type="ECO:0000313" key="2">
    <source>
        <dbReference type="EMBL" id="UKK02352.1"/>
    </source>
</evidence>
<accession>A0A976QTN6</accession>
<evidence type="ECO:0000313" key="3">
    <source>
        <dbReference type="Proteomes" id="UP000244811"/>
    </source>
</evidence>
<dbReference type="EMBL" id="CP056071">
    <property type="protein sequence ID" value="UKK02352.1"/>
    <property type="molecule type" value="Genomic_DNA"/>
</dbReference>